<organism evidence="3 4">
    <name type="scientific">Catenulispora subtropica</name>
    <dbReference type="NCBI Taxonomy" id="450798"/>
    <lineage>
        <taxon>Bacteria</taxon>
        <taxon>Bacillati</taxon>
        <taxon>Actinomycetota</taxon>
        <taxon>Actinomycetes</taxon>
        <taxon>Catenulisporales</taxon>
        <taxon>Catenulisporaceae</taxon>
        <taxon>Catenulispora</taxon>
    </lineage>
</organism>
<dbReference type="Proteomes" id="UP001499854">
    <property type="component" value="Unassembled WGS sequence"/>
</dbReference>
<feature type="transmembrane region" description="Helical" evidence="2">
    <location>
        <begin position="26"/>
        <end position="46"/>
    </location>
</feature>
<accession>A0ABP5D3T6</accession>
<name>A0ABP5D3T6_9ACTN</name>
<keyword evidence="2" id="KW-0812">Transmembrane</keyword>
<gene>
    <name evidence="3" type="ORF">GCM10009838_34920</name>
</gene>
<feature type="region of interest" description="Disordered" evidence="1">
    <location>
        <begin position="1"/>
        <end position="21"/>
    </location>
</feature>
<keyword evidence="4" id="KW-1185">Reference proteome</keyword>
<comment type="caution">
    <text evidence="3">The sequence shown here is derived from an EMBL/GenBank/DDBJ whole genome shotgun (WGS) entry which is preliminary data.</text>
</comment>
<evidence type="ECO:0000256" key="1">
    <source>
        <dbReference type="SAM" id="MobiDB-lite"/>
    </source>
</evidence>
<protein>
    <recommendedName>
        <fullName evidence="5">Serine/threonine protein kinase</fullName>
    </recommendedName>
</protein>
<keyword evidence="2" id="KW-0472">Membrane</keyword>
<evidence type="ECO:0000313" key="3">
    <source>
        <dbReference type="EMBL" id="GAA1972355.1"/>
    </source>
</evidence>
<dbReference type="RefSeq" id="WP_344658090.1">
    <property type="nucleotide sequence ID" value="NZ_BAAAQM010000018.1"/>
</dbReference>
<dbReference type="EMBL" id="BAAAQM010000018">
    <property type="protein sequence ID" value="GAA1972355.1"/>
    <property type="molecule type" value="Genomic_DNA"/>
</dbReference>
<sequence length="223" mass="23273">MADPTLPGPQIPAAPSSPSPRVPSPWMVGLVGAVVGALVAGIPLLLTRSSDGGSGGLGASHESLSAPAALADYTPAAKNNKVDPATIKRITTTETTSTKNLSDAYGGATAVVRQYTDASLQNWVTLEAVRAESPKPYYPYVDPAQIGMAKPDQDVETFGQVNCLVHYTPVAQGQPEPPDQVLVMTCERTSAHLTVRLRFASGDAWHSPADAAALTDKAWSQLA</sequence>
<evidence type="ECO:0000256" key="2">
    <source>
        <dbReference type="SAM" id="Phobius"/>
    </source>
</evidence>
<evidence type="ECO:0008006" key="5">
    <source>
        <dbReference type="Google" id="ProtNLM"/>
    </source>
</evidence>
<proteinExistence type="predicted"/>
<evidence type="ECO:0000313" key="4">
    <source>
        <dbReference type="Proteomes" id="UP001499854"/>
    </source>
</evidence>
<reference evidence="4" key="1">
    <citation type="journal article" date="2019" name="Int. J. Syst. Evol. Microbiol.">
        <title>The Global Catalogue of Microorganisms (GCM) 10K type strain sequencing project: providing services to taxonomists for standard genome sequencing and annotation.</title>
        <authorList>
            <consortium name="The Broad Institute Genomics Platform"/>
            <consortium name="The Broad Institute Genome Sequencing Center for Infectious Disease"/>
            <person name="Wu L."/>
            <person name="Ma J."/>
        </authorList>
    </citation>
    <scope>NUCLEOTIDE SEQUENCE [LARGE SCALE GENOMIC DNA]</scope>
    <source>
        <strain evidence="4">JCM 16013</strain>
    </source>
</reference>
<keyword evidence="2" id="KW-1133">Transmembrane helix</keyword>